<proteinExistence type="predicted"/>
<accession>A0A0K9PN52</accession>
<comment type="caution">
    <text evidence="1">The sequence shown here is derived from an EMBL/GenBank/DDBJ whole genome shotgun (WGS) entry which is preliminary data.</text>
</comment>
<sequence>MDARRNFQFADGTCNPSLFKKMAHKRRAAIPSTSANVPYPDSDVPCVCTSCIANPRYQSDHQQIRMSGTVIHCIGHSRTHIWIPRSSGMTLRTLTSSHLA</sequence>
<reference evidence="2" key="1">
    <citation type="journal article" date="2016" name="Nature">
        <title>The genome of the seagrass Zostera marina reveals angiosperm adaptation to the sea.</title>
        <authorList>
            <person name="Olsen J.L."/>
            <person name="Rouze P."/>
            <person name="Verhelst B."/>
            <person name="Lin Y.-C."/>
            <person name="Bayer T."/>
            <person name="Collen J."/>
            <person name="Dattolo E."/>
            <person name="De Paoli E."/>
            <person name="Dittami S."/>
            <person name="Maumus F."/>
            <person name="Michel G."/>
            <person name="Kersting A."/>
            <person name="Lauritano C."/>
            <person name="Lohaus R."/>
            <person name="Toepel M."/>
            <person name="Tonon T."/>
            <person name="Vanneste K."/>
            <person name="Amirebrahimi M."/>
            <person name="Brakel J."/>
            <person name="Bostroem C."/>
            <person name="Chovatia M."/>
            <person name="Grimwood J."/>
            <person name="Jenkins J.W."/>
            <person name="Jueterbock A."/>
            <person name="Mraz A."/>
            <person name="Stam W.T."/>
            <person name="Tice H."/>
            <person name="Bornberg-Bauer E."/>
            <person name="Green P.J."/>
            <person name="Pearson G.A."/>
            <person name="Procaccini G."/>
            <person name="Duarte C.M."/>
            <person name="Schmutz J."/>
            <person name="Reusch T.B.H."/>
            <person name="Van de Peer Y."/>
        </authorList>
    </citation>
    <scope>NUCLEOTIDE SEQUENCE [LARGE SCALE GENOMIC DNA]</scope>
    <source>
        <strain evidence="2">cv. Finnish</strain>
    </source>
</reference>
<evidence type="ECO:0000313" key="1">
    <source>
        <dbReference type="EMBL" id="KMZ70411.1"/>
    </source>
</evidence>
<gene>
    <name evidence="1" type="ORF">ZOSMA_1G03940</name>
</gene>
<evidence type="ECO:0000313" key="2">
    <source>
        <dbReference type="Proteomes" id="UP000036987"/>
    </source>
</evidence>
<name>A0A0K9PN52_ZOSMR</name>
<dbReference type="AlphaFoldDB" id="A0A0K9PN52"/>
<organism evidence="1 2">
    <name type="scientific">Zostera marina</name>
    <name type="common">Eelgrass</name>
    <dbReference type="NCBI Taxonomy" id="29655"/>
    <lineage>
        <taxon>Eukaryota</taxon>
        <taxon>Viridiplantae</taxon>
        <taxon>Streptophyta</taxon>
        <taxon>Embryophyta</taxon>
        <taxon>Tracheophyta</taxon>
        <taxon>Spermatophyta</taxon>
        <taxon>Magnoliopsida</taxon>
        <taxon>Liliopsida</taxon>
        <taxon>Zosteraceae</taxon>
        <taxon>Zostera</taxon>
    </lineage>
</organism>
<dbReference type="Proteomes" id="UP000036987">
    <property type="component" value="Unassembled WGS sequence"/>
</dbReference>
<protein>
    <submittedName>
        <fullName evidence="1">Uncharacterized protein</fullName>
    </submittedName>
</protein>
<dbReference type="EMBL" id="LFYR01000729">
    <property type="protein sequence ID" value="KMZ70411.1"/>
    <property type="molecule type" value="Genomic_DNA"/>
</dbReference>
<keyword evidence="2" id="KW-1185">Reference proteome</keyword>